<evidence type="ECO:0000259" key="4">
    <source>
        <dbReference type="Pfam" id="PF22725"/>
    </source>
</evidence>
<feature type="domain" description="Gfo/Idh/MocA-like oxidoreductase N-terminal" evidence="3">
    <location>
        <begin position="5"/>
        <end position="122"/>
    </location>
</feature>
<comment type="similarity">
    <text evidence="1">Belongs to the Gfo/Idh/MocA family.</text>
</comment>
<keyword evidence="6" id="KW-1185">Reference proteome</keyword>
<proteinExistence type="inferred from homology"/>
<dbReference type="SUPFAM" id="SSF55347">
    <property type="entry name" value="Glyceraldehyde-3-phosphate dehydrogenase-like, C-terminal domain"/>
    <property type="match status" value="1"/>
</dbReference>
<evidence type="ECO:0000313" key="6">
    <source>
        <dbReference type="Proteomes" id="UP000028123"/>
    </source>
</evidence>
<dbReference type="Gene3D" id="3.30.360.10">
    <property type="entry name" value="Dihydrodipicolinate Reductase, domain 2"/>
    <property type="match status" value="1"/>
</dbReference>
<dbReference type="RefSeq" id="WP_036682066.1">
    <property type="nucleotide sequence ID" value="NZ_JNVM01000010.1"/>
</dbReference>
<dbReference type="Gene3D" id="3.40.50.720">
    <property type="entry name" value="NAD(P)-binding Rossmann-like Domain"/>
    <property type="match status" value="1"/>
</dbReference>
<dbReference type="InterPro" id="IPR000683">
    <property type="entry name" value="Gfo/Idh/MocA-like_OxRdtase_N"/>
</dbReference>
<dbReference type="InterPro" id="IPR055170">
    <property type="entry name" value="GFO_IDH_MocA-like_dom"/>
</dbReference>
<dbReference type="AlphaFoldDB" id="A0A081P4M5"/>
<evidence type="ECO:0000313" key="5">
    <source>
        <dbReference type="EMBL" id="KEQ25648.1"/>
    </source>
</evidence>
<name>A0A081P4M5_9BACL</name>
<reference evidence="5 6" key="1">
    <citation type="submission" date="2014-06" db="EMBL/GenBank/DDBJ databases">
        <title>Draft genome sequence of Paenibacillus sp. MSt1.</title>
        <authorList>
            <person name="Aw Y.K."/>
            <person name="Ong K.S."/>
            <person name="Gan H.M."/>
            <person name="Lee S.M."/>
        </authorList>
    </citation>
    <scope>NUCLEOTIDE SEQUENCE [LARGE SCALE GENOMIC DNA]</scope>
    <source>
        <strain evidence="5 6">MSt1</strain>
    </source>
</reference>
<evidence type="ECO:0000259" key="3">
    <source>
        <dbReference type="Pfam" id="PF01408"/>
    </source>
</evidence>
<protein>
    <submittedName>
        <fullName evidence="5">Oxidoreductase</fullName>
    </submittedName>
</protein>
<dbReference type="InterPro" id="IPR050984">
    <property type="entry name" value="Gfo/Idh/MocA_domain"/>
</dbReference>
<dbReference type="eggNOG" id="COG0673">
    <property type="taxonomic scope" value="Bacteria"/>
</dbReference>
<dbReference type="GO" id="GO:0000166">
    <property type="term" value="F:nucleotide binding"/>
    <property type="evidence" value="ECO:0007669"/>
    <property type="project" value="InterPro"/>
</dbReference>
<evidence type="ECO:0000256" key="1">
    <source>
        <dbReference type="ARBA" id="ARBA00010928"/>
    </source>
</evidence>
<dbReference type="InterPro" id="IPR036291">
    <property type="entry name" value="NAD(P)-bd_dom_sf"/>
</dbReference>
<dbReference type="SUPFAM" id="SSF51735">
    <property type="entry name" value="NAD(P)-binding Rossmann-fold domains"/>
    <property type="match status" value="1"/>
</dbReference>
<dbReference type="Pfam" id="PF01408">
    <property type="entry name" value="GFO_IDH_MocA"/>
    <property type="match status" value="1"/>
</dbReference>
<dbReference type="PANTHER" id="PTHR22604">
    <property type="entry name" value="OXIDOREDUCTASES"/>
    <property type="match status" value="1"/>
</dbReference>
<organism evidence="5 6">
    <name type="scientific">Paenibacillus tyrfis</name>
    <dbReference type="NCBI Taxonomy" id="1501230"/>
    <lineage>
        <taxon>Bacteria</taxon>
        <taxon>Bacillati</taxon>
        <taxon>Bacillota</taxon>
        <taxon>Bacilli</taxon>
        <taxon>Bacillales</taxon>
        <taxon>Paenibacillaceae</taxon>
        <taxon>Paenibacillus</taxon>
    </lineage>
</organism>
<dbReference type="EMBL" id="JNVM01000010">
    <property type="protein sequence ID" value="KEQ25648.1"/>
    <property type="molecule type" value="Genomic_DNA"/>
</dbReference>
<comment type="caution">
    <text evidence="5">The sequence shown here is derived from an EMBL/GenBank/DDBJ whole genome shotgun (WGS) entry which is preliminary data.</text>
</comment>
<dbReference type="OrthoDB" id="9815825at2"/>
<dbReference type="Pfam" id="PF22725">
    <property type="entry name" value="GFO_IDH_MocA_C3"/>
    <property type="match status" value="1"/>
</dbReference>
<dbReference type="Proteomes" id="UP000028123">
    <property type="component" value="Unassembled WGS sequence"/>
</dbReference>
<sequence length="334" mass="37414">MSDRIKWGVLGTGRIIGKAGMAIKEAANGMWHGVAGRTEENGHSAAERFGVPHSYENYEALLRDPEIDAVYIALLNHLHKEWAVKACEAGKHVLLEKPLALSGSEANAIADAAQKHNVLVREAFVWKYYPGFEQIRDWIGEGAIGQWARFYGRFSFLADEASSRWRKDWGGGALYDIGCYPVAWARYFTREEPIAADAALDLHPLHGVDRRFTGTLYFGEGRTAQLDAALDLPHGASFELWGTKGKLQVELDVTAEELRIRCRLDSRWKEWVTDRLTPFRLQAESFADAVLLRKQGRSEDSDGAEEALRQARVMDALLEAARTERRVSVQASAE</sequence>
<dbReference type="GO" id="GO:0016491">
    <property type="term" value="F:oxidoreductase activity"/>
    <property type="evidence" value="ECO:0007669"/>
    <property type="project" value="UniProtKB-KW"/>
</dbReference>
<feature type="domain" description="GFO/IDH/MocA-like oxidoreductase" evidence="4">
    <location>
        <begin position="132"/>
        <end position="247"/>
    </location>
</feature>
<dbReference type="PANTHER" id="PTHR22604:SF105">
    <property type="entry name" value="TRANS-1,2-DIHYDROBENZENE-1,2-DIOL DEHYDROGENASE"/>
    <property type="match status" value="1"/>
</dbReference>
<accession>A0A081P4M5</accession>
<keyword evidence="2" id="KW-0560">Oxidoreductase</keyword>
<evidence type="ECO:0000256" key="2">
    <source>
        <dbReference type="ARBA" id="ARBA00023002"/>
    </source>
</evidence>
<gene>
    <name evidence="5" type="ORF">ET33_02730</name>
</gene>